<dbReference type="STRING" id="29571.SAMN05878437_1451"/>
<dbReference type="InParanoid" id="A0A1M7GDV8"/>
<keyword evidence="2" id="KW-1185">Reference proteome</keyword>
<dbReference type="RefSeq" id="WP_079552485.1">
    <property type="nucleotide sequence ID" value="NZ_LT670847.1"/>
</dbReference>
<organism evidence="1 2">
    <name type="scientific">Vreelandella subglaciescola</name>
    <dbReference type="NCBI Taxonomy" id="29571"/>
    <lineage>
        <taxon>Bacteria</taxon>
        <taxon>Pseudomonadati</taxon>
        <taxon>Pseudomonadota</taxon>
        <taxon>Gammaproteobacteria</taxon>
        <taxon>Oceanospirillales</taxon>
        <taxon>Halomonadaceae</taxon>
        <taxon>Vreelandella</taxon>
    </lineage>
</organism>
<accession>A0A1M7GDV8</accession>
<proteinExistence type="predicted"/>
<gene>
    <name evidence="1" type="ORF">SAMN05878437_1451</name>
</gene>
<dbReference type="OrthoDB" id="6169614at2"/>
<reference evidence="1 2" key="1">
    <citation type="submission" date="2016-11" db="EMBL/GenBank/DDBJ databases">
        <authorList>
            <person name="Jaros S."/>
            <person name="Januszkiewicz K."/>
            <person name="Wedrychowicz H."/>
        </authorList>
    </citation>
    <scope>NUCLEOTIDE SEQUENCE [LARGE SCALE GENOMIC DNA]</scope>
    <source>
        <strain evidence="1 2">ACAM 12</strain>
    </source>
</reference>
<evidence type="ECO:0000313" key="2">
    <source>
        <dbReference type="Proteomes" id="UP000190911"/>
    </source>
</evidence>
<dbReference type="Proteomes" id="UP000190911">
    <property type="component" value="Chromosome I"/>
</dbReference>
<dbReference type="EMBL" id="LT670847">
    <property type="protein sequence ID" value="SHM14298.1"/>
    <property type="molecule type" value="Genomic_DNA"/>
</dbReference>
<dbReference type="AlphaFoldDB" id="A0A1M7GDV8"/>
<sequence>MAIRYNLWLDPDNTPQHRAVEAELERYFMERFADYPHIRLAGADPYDYDAPFNRLYGVLMARAAEFCEERWGYVASPAQLNRCFFRAVGRSNKFVQDLPT</sequence>
<protein>
    <submittedName>
        <fullName evidence="1">Uncharacterized protein</fullName>
    </submittedName>
</protein>
<evidence type="ECO:0000313" key="1">
    <source>
        <dbReference type="EMBL" id="SHM14298.1"/>
    </source>
</evidence>
<name>A0A1M7GDV8_9GAMM</name>